<dbReference type="GO" id="GO:0070042">
    <property type="term" value="F:rRNA (uridine-N3-)-methyltransferase activity"/>
    <property type="evidence" value="ECO:0007669"/>
    <property type="project" value="TreeGrafter"/>
</dbReference>
<evidence type="ECO:0000313" key="13">
    <source>
        <dbReference type="EMBL" id="RUO17192.1"/>
    </source>
</evidence>
<keyword evidence="14" id="KW-1185">Reference proteome</keyword>
<dbReference type="GO" id="GO:0070475">
    <property type="term" value="P:rRNA base methylation"/>
    <property type="evidence" value="ECO:0007669"/>
    <property type="project" value="TreeGrafter"/>
</dbReference>
<keyword evidence="7 10" id="KW-0949">S-adenosyl-L-methionine</keyword>
<evidence type="ECO:0000256" key="10">
    <source>
        <dbReference type="PIRNR" id="PIRNR015601"/>
    </source>
</evidence>
<proteinExistence type="inferred from homology"/>
<name>A0A3A9KBN5_MORCA</name>
<evidence type="ECO:0000313" key="15">
    <source>
        <dbReference type="Proteomes" id="UP000280228"/>
    </source>
</evidence>
<evidence type="ECO:0000256" key="8">
    <source>
        <dbReference type="ARBA" id="ARBA00025699"/>
    </source>
</evidence>
<evidence type="ECO:0000259" key="11">
    <source>
        <dbReference type="Pfam" id="PF04452"/>
    </source>
</evidence>
<accession>A0A3A9KBN5</accession>
<evidence type="ECO:0000256" key="9">
    <source>
        <dbReference type="ARBA" id="ARBA00047944"/>
    </source>
</evidence>
<dbReference type="CDD" id="cd18084">
    <property type="entry name" value="RsmE-like"/>
    <property type="match status" value="1"/>
</dbReference>
<gene>
    <name evidence="12" type="ORF">EJK53_1505</name>
    <name evidence="13" type="ORF">EJK54_1843</name>
</gene>
<comment type="similarity">
    <text evidence="2 10">Belongs to the RNA methyltransferase RsmE family.</text>
</comment>
<dbReference type="Proteomes" id="UP000268436">
    <property type="component" value="Unassembled WGS sequence"/>
</dbReference>
<dbReference type="InterPro" id="IPR006700">
    <property type="entry name" value="RsmE"/>
</dbReference>
<dbReference type="SUPFAM" id="SSF75217">
    <property type="entry name" value="alpha/beta knot"/>
    <property type="match status" value="1"/>
</dbReference>
<comment type="catalytic activity">
    <reaction evidence="9 10">
        <text>uridine(1498) in 16S rRNA + S-adenosyl-L-methionine = N(3)-methyluridine(1498) in 16S rRNA + S-adenosyl-L-homocysteine + H(+)</text>
        <dbReference type="Rhea" id="RHEA:42920"/>
        <dbReference type="Rhea" id="RHEA-COMP:10283"/>
        <dbReference type="Rhea" id="RHEA-COMP:10284"/>
        <dbReference type="ChEBI" id="CHEBI:15378"/>
        <dbReference type="ChEBI" id="CHEBI:57856"/>
        <dbReference type="ChEBI" id="CHEBI:59789"/>
        <dbReference type="ChEBI" id="CHEBI:65315"/>
        <dbReference type="ChEBI" id="CHEBI:74502"/>
        <dbReference type="EC" id="2.1.1.193"/>
    </reaction>
</comment>
<dbReference type="NCBIfam" id="NF008700">
    <property type="entry name" value="PRK11713.5-4"/>
    <property type="match status" value="1"/>
</dbReference>
<comment type="subcellular location">
    <subcellularLocation>
        <location evidence="1 10">Cytoplasm</location>
    </subcellularLocation>
</comment>
<dbReference type="EMBL" id="RYER01000013">
    <property type="protein sequence ID" value="RUO17192.1"/>
    <property type="molecule type" value="Genomic_DNA"/>
</dbReference>
<dbReference type="RefSeq" id="WP_003665663.1">
    <property type="nucleotide sequence ID" value="NZ_CP008804.1"/>
</dbReference>
<evidence type="ECO:0000256" key="2">
    <source>
        <dbReference type="ARBA" id="ARBA00005528"/>
    </source>
</evidence>
<dbReference type="OMA" id="WQTPFLE"/>
<dbReference type="GeneID" id="66585209"/>
<evidence type="ECO:0000256" key="4">
    <source>
        <dbReference type="ARBA" id="ARBA00022552"/>
    </source>
</evidence>
<dbReference type="PANTHER" id="PTHR30027">
    <property type="entry name" value="RIBOSOMAL RNA SMALL SUBUNIT METHYLTRANSFERASE E"/>
    <property type="match status" value="1"/>
</dbReference>
<evidence type="ECO:0000256" key="5">
    <source>
        <dbReference type="ARBA" id="ARBA00022603"/>
    </source>
</evidence>
<dbReference type="Gene3D" id="3.40.1280.10">
    <property type="match status" value="1"/>
</dbReference>
<evidence type="ECO:0000313" key="12">
    <source>
        <dbReference type="EMBL" id="AZQ92571.1"/>
    </source>
</evidence>
<evidence type="ECO:0000256" key="3">
    <source>
        <dbReference type="ARBA" id="ARBA00022490"/>
    </source>
</evidence>
<dbReference type="PIRSF" id="PIRSF015601">
    <property type="entry name" value="MTase_slr0722"/>
    <property type="match status" value="1"/>
</dbReference>
<dbReference type="PANTHER" id="PTHR30027:SF3">
    <property type="entry name" value="16S RRNA (URACIL(1498)-N(3))-METHYLTRANSFERASE"/>
    <property type="match status" value="1"/>
</dbReference>
<dbReference type="GO" id="GO:0005737">
    <property type="term" value="C:cytoplasm"/>
    <property type="evidence" value="ECO:0007669"/>
    <property type="project" value="UniProtKB-SubCell"/>
</dbReference>
<evidence type="ECO:0000256" key="1">
    <source>
        <dbReference type="ARBA" id="ARBA00004496"/>
    </source>
</evidence>
<feature type="domain" description="Ribosomal RNA small subunit methyltransferase E methyltransferase" evidence="11">
    <location>
        <begin position="75"/>
        <end position="235"/>
    </location>
</feature>
<comment type="function">
    <text evidence="8 10">Specifically methylates the N3 position of the uracil ring of uridine 1498 (m3U1498) in 16S rRNA. Acts on the fully assembled 30S ribosomal subunit.</text>
</comment>
<dbReference type="Proteomes" id="UP000280228">
    <property type="component" value="Chromosome"/>
</dbReference>
<sequence>MNIILLNDNDFITADSAVIHNQSTIVHLKTVLNVHHGDFIKLGKLGGNMGHGRIVHMDENQVILSEITLTKSPPCKLNLVVVLALPRPKVLRRLVMDMTAAGVRHMVFINSYRTDKSYWSSPLLSRLDEFVIEGLQQGIDTITPQITLAKRFKPFVQDDLPSLIGDGGAIVAHPYAEEHFGKLTQNQLPQVLVVGAEGGFIPYEIQLLDSVGVQAASLGKRILRTEAAVNALLGRWL</sequence>
<keyword evidence="3 10" id="KW-0963">Cytoplasm</keyword>
<dbReference type="Pfam" id="PF04452">
    <property type="entry name" value="Methyltrans_RNA"/>
    <property type="match status" value="1"/>
</dbReference>
<keyword evidence="4 10" id="KW-0698">rRNA processing</keyword>
<dbReference type="InterPro" id="IPR029026">
    <property type="entry name" value="tRNA_m1G_MTases_N"/>
</dbReference>
<evidence type="ECO:0000256" key="6">
    <source>
        <dbReference type="ARBA" id="ARBA00022679"/>
    </source>
</evidence>
<dbReference type="AlphaFoldDB" id="A0A3A9KBN5"/>
<organism evidence="12 15">
    <name type="scientific">Moraxella catarrhalis</name>
    <name type="common">Branhamella catarrhalis</name>
    <dbReference type="NCBI Taxonomy" id="480"/>
    <lineage>
        <taxon>Bacteria</taxon>
        <taxon>Pseudomonadati</taxon>
        <taxon>Pseudomonadota</taxon>
        <taxon>Gammaproteobacteria</taxon>
        <taxon>Moraxellales</taxon>
        <taxon>Moraxellaceae</taxon>
        <taxon>Moraxella</taxon>
    </lineage>
</organism>
<dbReference type="NCBIfam" id="TIGR00046">
    <property type="entry name" value="RsmE family RNA methyltransferase"/>
    <property type="match status" value="1"/>
</dbReference>
<protein>
    <recommendedName>
        <fullName evidence="10">Ribosomal RNA small subunit methyltransferase E</fullName>
        <ecNumber evidence="10">2.1.1.193</ecNumber>
    </recommendedName>
</protein>
<dbReference type="InterPro" id="IPR029028">
    <property type="entry name" value="Alpha/beta_knot_MTases"/>
</dbReference>
<dbReference type="EC" id="2.1.1.193" evidence="10"/>
<keyword evidence="6 10" id="KW-0808">Transferase</keyword>
<reference evidence="14 15" key="1">
    <citation type="submission" date="2018-12" db="EMBL/GenBank/DDBJ databases">
        <title>Persistence of Moraxella catarrhalis in Chronic Obstructive Pulmonary Disease and Regulation of the Hag/MID Adhesin.</title>
        <authorList>
            <person name="Murphy T."/>
            <person name="Zhao X."/>
            <person name="Vyas G."/>
            <person name="Aluvathingal J."/>
            <person name="Nadendla S."/>
            <person name="Tallon L."/>
            <person name="Tettelin H."/>
        </authorList>
    </citation>
    <scope>NUCLEOTIDE SEQUENCE [LARGE SCALE GENOMIC DNA]</scope>
    <source>
        <strain evidence="13 14">173P27B1</strain>
        <strain evidence="12 15">46P58B1</strain>
    </source>
</reference>
<evidence type="ECO:0000313" key="14">
    <source>
        <dbReference type="Proteomes" id="UP000268436"/>
    </source>
</evidence>
<dbReference type="EMBL" id="CP034662">
    <property type="protein sequence ID" value="AZQ92571.1"/>
    <property type="molecule type" value="Genomic_DNA"/>
</dbReference>
<dbReference type="KEGG" id="mcs:DR90_550"/>
<keyword evidence="5 10" id="KW-0489">Methyltransferase</keyword>
<evidence type="ECO:0000256" key="7">
    <source>
        <dbReference type="ARBA" id="ARBA00022691"/>
    </source>
</evidence>
<dbReference type="InterPro" id="IPR046886">
    <property type="entry name" value="RsmE_MTase_dom"/>
</dbReference>